<evidence type="ECO:0000256" key="1">
    <source>
        <dbReference type="SAM" id="MobiDB-lite"/>
    </source>
</evidence>
<keyword evidence="3" id="KW-1185">Reference proteome</keyword>
<sequence>MDGINGSQGRMQMNDAQQTIHHHAHYMQEHDHHMLHHMSNENGMEHDDNIGNGGGSESLEGEVAPDPGNMSDNQTALVARANCENNNSSLSLSRVRFTCLTPSHLKRLFHSLML</sequence>
<feature type="region of interest" description="Disordered" evidence="1">
    <location>
        <begin position="39"/>
        <end position="73"/>
    </location>
</feature>
<proteinExistence type="predicted"/>
<comment type="caution">
    <text evidence="2">The sequence shown here is derived from an EMBL/GenBank/DDBJ whole genome shotgun (WGS) entry which is preliminary data.</text>
</comment>
<organism evidence="2 3">
    <name type="scientific">Thlaspi arvense</name>
    <name type="common">Field penny-cress</name>
    <dbReference type="NCBI Taxonomy" id="13288"/>
    <lineage>
        <taxon>Eukaryota</taxon>
        <taxon>Viridiplantae</taxon>
        <taxon>Streptophyta</taxon>
        <taxon>Embryophyta</taxon>
        <taxon>Tracheophyta</taxon>
        <taxon>Spermatophyta</taxon>
        <taxon>Magnoliopsida</taxon>
        <taxon>eudicotyledons</taxon>
        <taxon>Gunneridae</taxon>
        <taxon>Pentapetalae</taxon>
        <taxon>rosids</taxon>
        <taxon>malvids</taxon>
        <taxon>Brassicales</taxon>
        <taxon>Brassicaceae</taxon>
        <taxon>Thlaspideae</taxon>
        <taxon>Thlaspi</taxon>
    </lineage>
</organism>
<dbReference type="Proteomes" id="UP000836841">
    <property type="component" value="Unassembled WGS sequence"/>
</dbReference>
<evidence type="ECO:0000313" key="3">
    <source>
        <dbReference type="Proteomes" id="UP000836841"/>
    </source>
</evidence>
<protein>
    <submittedName>
        <fullName evidence="2">Uncharacterized protein</fullName>
    </submittedName>
</protein>
<name>A0AAU9RWL6_THLAR</name>
<accession>A0AAU9RWL6</accession>
<evidence type="ECO:0000313" key="2">
    <source>
        <dbReference type="EMBL" id="CAH2050573.1"/>
    </source>
</evidence>
<dbReference type="AlphaFoldDB" id="A0AAU9RWL6"/>
<dbReference type="EMBL" id="CAJVSB020000410">
    <property type="protein sequence ID" value="CAH2050573.1"/>
    <property type="molecule type" value="Genomic_DNA"/>
</dbReference>
<reference evidence="2 3" key="1">
    <citation type="submission" date="2022-03" db="EMBL/GenBank/DDBJ databases">
        <authorList>
            <person name="Nunn A."/>
            <person name="Chopra R."/>
            <person name="Nunn A."/>
            <person name="Contreras Garrido A."/>
        </authorList>
    </citation>
    <scope>NUCLEOTIDE SEQUENCE [LARGE SCALE GENOMIC DNA]</scope>
</reference>
<gene>
    <name evidence="2" type="ORF">TAV2_LOCUS8569</name>
</gene>